<evidence type="ECO:0000256" key="3">
    <source>
        <dbReference type="ARBA" id="ARBA00023002"/>
    </source>
</evidence>
<dbReference type="PANTHER" id="PTHR38011">
    <property type="entry name" value="DIHYDROFOLATE REDUCTASE FAMILY PROTEIN (AFU_ORTHOLOGUE AFUA_8G06820)"/>
    <property type="match status" value="1"/>
</dbReference>
<keyword evidence="3" id="KW-0560">Oxidoreductase</keyword>
<dbReference type="Gene3D" id="3.40.430.10">
    <property type="entry name" value="Dihydrofolate Reductase, subunit A"/>
    <property type="match status" value="1"/>
</dbReference>
<dbReference type="Pfam" id="PF01872">
    <property type="entry name" value="RibD_C"/>
    <property type="match status" value="1"/>
</dbReference>
<accession>A0ABR5F779</accession>
<dbReference type="InterPro" id="IPR024072">
    <property type="entry name" value="DHFR-like_dom_sf"/>
</dbReference>
<protein>
    <submittedName>
        <fullName evidence="5">Deaminase</fullName>
    </submittedName>
</protein>
<dbReference type="InterPro" id="IPR050765">
    <property type="entry name" value="Riboflavin_Biosynth_HTPR"/>
</dbReference>
<evidence type="ECO:0000256" key="1">
    <source>
        <dbReference type="ARBA" id="ARBA00005104"/>
    </source>
</evidence>
<sequence length="296" mass="30579">MRHLLSGNADVVASTHAVGSADAAGSTDLANTVDLADGTGVVDDACVASGTGVAASAGAGTADAVDLDVCYRLPPLAAGQVHVRSNFVSSIDGATEVDGRSGALGGSADRRVFRLLRWLADVVLVGAGTAVAEDYGPVVVPPDRRERRVAAGQDAVPPIAVVSAALRLDPSARLFAAPVRPLVLTCEAAPPARRKALAEVADVLICGERTVDPAVALRALGERGLGRVLCEGGPALHSDLADAGLLDELCLTFAPLLAGPDHLRMVRGRRWQAPLTMTLGHVLEEDGNLFLRYLRR</sequence>
<organism evidence="5 6">
    <name type="scientific">Protofrankia coriariae</name>
    <dbReference type="NCBI Taxonomy" id="1562887"/>
    <lineage>
        <taxon>Bacteria</taxon>
        <taxon>Bacillati</taxon>
        <taxon>Actinomycetota</taxon>
        <taxon>Actinomycetes</taxon>
        <taxon>Frankiales</taxon>
        <taxon>Frankiaceae</taxon>
        <taxon>Protofrankia</taxon>
    </lineage>
</organism>
<dbReference type="InterPro" id="IPR002734">
    <property type="entry name" value="RibDG_C"/>
</dbReference>
<evidence type="ECO:0000313" key="6">
    <source>
        <dbReference type="Proteomes" id="UP000035425"/>
    </source>
</evidence>
<dbReference type="PANTHER" id="PTHR38011:SF7">
    <property type="entry name" value="2,5-DIAMINO-6-RIBOSYLAMINO-4(3H)-PYRIMIDINONE 5'-PHOSPHATE REDUCTASE"/>
    <property type="match status" value="1"/>
</dbReference>
<dbReference type="SUPFAM" id="SSF53597">
    <property type="entry name" value="Dihydrofolate reductase-like"/>
    <property type="match status" value="1"/>
</dbReference>
<comment type="caution">
    <text evidence="5">The sequence shown here is derived from an EMBL/GenBank/DDBJ whole genome shotgun (WGS) entry which is preliminary data.</text>
</comment>
<keyword evidence="6" id="KW-1185">Reference proteome</keyword>
<reference evidence="5 6" key="1">
    <citation type="submission" date="2014-12" db="EMBL/GenBank/DDBJ databases">
        <title>Frankia sp. BMG5.1 draft genome.</title>
        <authorList>
            <person name="Gtari M."/>
            <person name="Ghodhbane-Gtari F."/>
            <person name="Nouioui I."/>
            <person name="Ktari A."/>
            <person name="Hezbri K."/>
            <person name="Mimouni W."/>
            <person name="Sbissi I."/>
            <person name="Ayari A."/>
            <person name="Yamanaka T."/>
            <person name="Normand P."/>
            <person name="Tisa L.S."/>
            <person name="Boudabous A."/>
        </authorList>
    </citation>
    <scope>NUCLEOTIDE SEQUENCE [LARGE SCALE GENOMIC DNA]</scope>
    <source>
        <strain evidence="5 6">BMG5.1</strain>
    </source>
</reference>
<proteinExistence type="predicted"/>
<dbReference type="EMBL" id="JWIO01000003">
    <property type="protein sequence ID" value="KLL12586.1"/>
    <property type="molecule type" value="Genomic_DNA"/>
</dbReference>
<name>A0ABR5F779_9ACTN</name>
<evidence type="ECO:0000259" key="4">
    <source>
        <dbReference type="Pfam" id="PF01872"/>
    </source>
</evidence>
<comment type="pathway">
    <text evidence="1">Cofactor biosynthesis; riboflavin biosynthesis.</text>
</comment>
<evidence type="ECO:0000256" key="2">
    <source>
        <dbReference type="ARBA" id="ARBA00022857"/>
    </source>
</evidence>
<dbReference type="Proteomes" id="UP000035425">
    <property type="component" value="Unassembled WGS sequence"/>
</dbReference>
<keyword evidence="2" id="KW-0521">NADP</keyword>
<gene>
    <name evidence="5" type="ORF">FrCorBMG51_02495</name>
</gene>
<feature type="domain" description="Bacterial bifunctional deaminase-reductase C-terminal" evidence="4">
    <location>
        <begin position="82"/>
        <end position="281"/>
    </location>
</feature>
<evidence type="ECO:0000313" key="5">
    <source>
        <dbReference type="EMBL" id="KLL12586.1"/>
    </source>
</evidence>
<dbReference type="NCBIfam" id="NF010663">
    <property type="entry name" value="PRK14059.1-1"/>
    <property type="match status" value="1"/>
</dbReference>